<name>A0A6N0NUT1_9CREN</name>
<dbReference type="GO" id="GO:0008175">
    <property type="term" value="F:tRNA methyltransferase activity"/>
    <property type="evidence" value="ECO:0007669"/>
    <property type="project" value="InterPro"/>
</dbReference>
<comment type="function">
    <text evidence="7">S-adenosyl-L-methionine-dependent methyltransferase that acts as a component of the wyosine derivatives biosynthesis pathway. Probably methylates N-4 position of wybutosine-86 to produce wybutosine-72.</text>
</comment>
<reference evidence="9 10" key="1">
    <citation type="submission" date="2020-02" db="EMBL/GenBank/DDBJ databases">
        <title>Comparative genome analysis reveals the metabolism and evolution of the thermophilic archaeal genus Metallosphaera.</title>
        <authorList>
            <person name="Jiang C."/>
        </authorList>
    </citation>
    <scope>NUCLEOTIDE SEQUENCE [LARGE SCALE GENOMIC DNA]</scope>
    <source>
        <strain evidence="9 10">Ric-A</strain>
    </source>
</reference>
<gene>
    <name evidence="7" type="primary">taw3</name>
    <name evidence="9" type="ORF">GWK48_03685</name>
</gene>
<dbReference type="HAMAP" id="MF_00266">
    <property type="entry name" value="TYW3_archaea"/>
    <property type="match status" value="1"/>
</dbReference>
<dbReference type="OrthoDB" id="19299at2157"/>
<dbReference type="NCBIfam" id="NF003263">
    <property type="entry name" value="PRK04235.1-1"/>
    <property type="match status" value="1"/>
</dbReference>
<dbReference type="GO" id="GO:0030488">
    <property type="term" value="P:tRNA methylation"/>
    <property type="evidence" value="ECO:0007669"/>
    <property type="project" value="InterPro"/>
</dbReference>
<proteinExistence type="inferred from homology"/>
<dbReference type="InterPro" id="IPR036602">
    <property type="entry name" value="tRNA_yW-synthesising-like_sf"/>
</dbReference>
<dbReference type="RefSeq" id="WP_174629709.1">
    <property type="nucleotide sequence ID" value="NZ_CP049074.1"/>
</dbReference>
<evidence type="ECO:0000259" key="8">
    <source>
        <dbReference type="Pfam" id="PF02676"/>
    </source>
</evidence>
<dbReference type="InterPro" id="IPR022908">
    <property type="entry name" value="Taw3"/>
</dbReference>
<comment type="catalytic activity">
    <reaction evidence="7">
        <text>4-demethyl-7-[(3S)-3-amino-3-carboxypropyl]wyosine(37) in tRNA(Phe) + S-adenosyl-L-methionine = 7-[(3S)-3-amino-3-carboxypropyl]wyosine(37) in tRNA(Phe) + S-adenosyl-L-homocysteine + H(+)</text>
        <dbReference type="Rhea" id="RHEA:36635"/>
        <dbReference type="Rhea" id="RHEA-COMP:10378"/>
        <dbReference type="Rhea" id="RHEA-COMP:10379"/>
        <dbReference type="ChEBI" id="CHEBI:15378"/>
        <dbReference type="ChEBI" id="CHEBI:57856"/>
        <dbReference type="ChEBI" id="CHEBI:59789"/>
        <dbReference type="ChEBI" id="CHEBI:73543"/>
        <dbReference type="ChEBI" id="CHEBI:73550"/>
        <dbReference type="EC" id="2.1.1.282"/>
    </reaction>
</comment>
<keyword evidence="5 7" id="KW-0819">tRNA processing</keyword>
<keyword evidence="10" id="KW-1185">Reference proteome</keyword>
<evidence type="ECO:0000313" key="10">
    <source>
        <dbReference type="Proteomes" id="UP000509301"/>
    </source>
</evidence>
<dbReference type="GeneID" id="55641020"/>
<dbReference type="InterPro" id="IPR003827">
    <property type="entry name" value="tRNA_yW-synthesising"/>
</dbReference>
<evidence type="ECO:0000256" key="6">
    <source>
        <dbReference type="ARBA" id="ARBA00030554"/>
    </source>
</evidence>
<evidence type="ECO:0000256" key="5">
    <source>
        <dbReference type="ARBA" id="ARBA00022694"/>
    </source>
</evidence>
<dbReference type="Pfam" id="PF02676">
    <property type="entry name" value="TYW3"/>
    <property type="match status" value="1"/>
</dbReference>
<dbReference type="AlphaFoldDB" id="A0A6N0NUT1"/>
<organism evidence="9 10">
    <name type="scientific">Metallosphaera tengchongensis</name>
    <dbReference type="NCBI Taxonomy" id="1532350"/>
    <lineage>
        <taxon>Archaea</taxon>
        <taxon>Thermoproteota</taxon>
        <taxon>Thermoprotei</taxon>
        <taxon>Sulfolobales</taxon>
        <taxon>Sulfolobaceae</taxon>
        <taxon>Metallosphaera</taxon>
    </lineage>
</organism>
<evidence type="ECO:0000256" key="2">
    <source>
        <dbReference type="ARBA" id="ARBA00022603"/>
    </source>
</evidence>
<keyword evidence="4 7" id="KW-0949">S-adenosyl-L-methionine</keyword>
<evidence type="ECO:0000256" key="1">
    <source>
        <dbReference type="ARBA" id="ARBA00008569"/>
    </source>
</evidence>
<dbReference type="Gene3D" id="3.30.1960.10">
    <property type="entry name" value="tRNA wybutosine-synthesizing-like"/>
    <property type="match status" value="1"/>
</dbReference>
<evidence type="ECO:0000256" key="3">
    <source>
        <dbReference type="ARBA" id="ARBA00022679"/>
    </source>
</evidence>
<comment type="similarity">
    <text evidence="1 7">Belongs to the TYW3 family.</text>
</comment>
<feature type="domain" description="tRNA wybutosine-synthesizing protein" evidence="8">
    <location>
        <begin position="10"/>
        <end position="184"/>
    </location>
</feature>
<dbReference type="SUPFAM" id="SSF111278">
    <property type="entry name" value="SSo0622-like"/>
    <property type="match status" value="1"/>
</dbReference>
<evidence type="ECO:0000256" key="7">
    <source>
        <dbReference type="HAMAP-Rule" id="MF_00266"/>
    </source>
</evidence>
<keyword evidence="2 7" id="KW-0489">Methyltransferase</keyword>
<dbReference type="GO" id="GO:0031591">
    <property type="term" value="P:wybutosine biosynthetic process"/>
    <property type="evidence" value="ECO:0007669"/>
    <property type="project" value="InterPro"/>
</dbReference>
<keyword evidence="3 7" id="KW-0808">Transferase</keyword>
<dbReference type="PANTHER" id="PTHR48418">
    <property type="entry name" value="TRNA WYBUTOSINE-SYNTHESIZING PROTEIN 3"/>
    <property type="match status" value="1"/>
</dbReference>
<sequence>MGGVWRDYKEEAYRRLLRDRDIGYLDPDISDLLMAFFRRDKSYTYSSCSGRITVIDSFYPWSRRDSSVVYKNHLGISKGELERIIEKGKVRRLWLVVQGPILHVYTQDYEEAWTVLEIARSVGFKHSGILTENNKGILVELRTGIKVAHAIDYTSHEGLEYLENLANEVLSKAKEKKNQLRDAILLSVGDDSVKLGENPEGETHVHDSV</sequence>
<protein>
    <recommendedName>
        <fullName evidence="6 7">tRNA(Phe) 7-((3-amino-3-carboxypropyl)-4-demethylwyosine(37)-N(4))-methyltransferase</fullName>
        <ecNumber evidence="7">2.1.1.282</ecNumber>
    </recommendedName>
    <alternativeName>
        <fullName evidence="7">tRNA wyosine derivatives biosynthesis protein Taw3</fullName>
    </alternativeName>
</protein>
<dbReference type="EMBL" id="CP049074">
    <property type="protein sequence ID" value="QKQ99612.1"/>
    <property type="molecule type" value="Genomic_DNA"/>
</dbReference>
<dbReference type="Proteomes" id="UP000509301">
    <property type="component" value="Chromosome"/>
</dbReference>
<evidence type="ECO:0000256" key="4">
    <source>
        <dbReference type="ARBA" id="ARBA00022691"/>
    </source>
</evidence>
<evidence type="ECO:0000313" key="9">
    <source>
        <dbReference type="EMBL" id="QKQ99612.1"/>
    </source>
</evidence>
<dbReference type="EC" id="2.1.1.282" evidence="7"/>
<dbReference type="PANTHER" id="PTHR48418:SF1">
    <property type="entry name" value="TRNA WYBUTOSINE-SYNTHESIZING PROTEIN 3"/>
    <property type="match status" value="1"/>
</dbReference>
<dbReference type="KEGG" id="mten:GWK48_03685"/>
<accession>A0A6N0NUT1</accession>